<keyword evidence="3" id="KW-1185">Reference proteome</keyword>
<dbReference type="Proteomes" id="UP000789901">
    <property type="component" value="Unassembled WGS sequence"/>
</dbReference>
<feature type="non-terminal residue" evidence="2">
    <location>
        <position position="51"/>
    </location>
</feature>
<protein>
    <submittedName>
        <fullName evidence="2">1578_t:CDS:1</fullName>
    </submittedName>
</protein>
<proteinExistence type="predicted"/>
<dbReference type="EMBL" id="CAJVQB010068095">
    <property type="protein sequence ID" value="CAG8842146.1"/>
    <property type="molecule type" value="Genomic_DNA"/>
</dbReference>
<sequence>QLVPIPSQPDLLDNCLIKKAKSLNYTSNLEDSDNEMGESHETLSKNQQISH</sequence>
<gene>
    <name evidence="2" type="ORF">GMARGA_LOCUS35829</name>
</gene>
<evidence type="ECO:0000313" key="3">
    <source>
        <dbReference type="Proteomes" id="UP000789901"/>
    </source>
</evidence>
<evidence type="ECO:0000313" key="2">
    <source>
        <dbReference type="EMBL" id="CAG8842146.1"/>
    </source>
</evidence>
<name>A0ABN7WVZ0_GIGMA</name>
<comment type="caution">
    <text evidence="2">The sequence shown here is derived from an EMBL/GenBank/DDBJ whole genome shotgun (WGS) entry which is preliminary data.</text>
</comment>
<accession>A0ABN7WVZ0</accession>
<organism evidence="2 3">
    <name type="scientific">Gigaspora margarita</name>
    <dbReference type="NCBI Taxonomy" id="4874"/>
    <lineage>
        <taxon>Eukaryota</taxon>
        <taxon>Fungi</taxon>
        <taxon>Fungi incertae sedis</taxon>
        <taxon>Mucoromycota</taxon>
        <taxon>Glomeromycotina</taxon>
        <taxon>Glomeromycetes</taxon>
        <taxon>Diversisporales</taxon>
        <taxon>Gigasporaceae</taxon>
        <taxon>Gigaspora</taxon>
    </lineage>
</organism>
<feature type="region of interest" description="Disordered" evidence="1">
    <location>
        <begin position="28"/>
        <end position="51"/>
    </location>
</feature>
<reference evidence="2 3" key="1">
    <citation type="submission" date="2021-06" db="EMBL/GenBank/DDBJ databases">
        <authorList>
            <person name="Kallberg Y."/>
            <person name="Tangrot J."/>
            <person name="Rosling A."/>
        </authorList>
    </citation>
    <scope>NUCLEOTIDE SEQUENCE [LARGE SCALE GENOMIC DNA]</scope>
    <source>
        <strain evidence="2 3">120-4 pot B 10/14</strain>
    </source>
</reference>
<evidence type="ECO:0000256" key="1">
    <source>
        <dbReference type="SAM" id="MobiDB-lite"/>
    </source>
</evidence>
<feature type="non-terminal residue" evidence="2">
    <location>
        <position position="1"/>
    </location>
</feature>